<accession>A0ACB9AQC4</accession>
<keyword evidence="2" id="KW-1185">Reference proteome</keyword>
<name>A0ACB9AQC4_9ASTR</name>
<protein>
    <submittedName>
        <fullName evidence="1">Uncharacterized protein</fullName>
    </submittedName>
</protein>
<sequence length="276" mass="32566">MVVLHHEHPLSLKDLNPKYPQEEVVYDDEEDLIFSQNFEWPCGLCDEKITYFHRYYHKCDECDYSLHDSCAKLQTTLEHPSHEHALTLFRDESEGKCHVCKSIPQYNKLRYHCSHSHCMFNICLDCGVKEVHYHTIYHPSHQHPLVTTNRQISAQCDACGKEHKGVFYQCTTCFRSCIHNDCVFRPKRLLIQDGTCKKFVHPHLLVLTYSFPKVDQEDKDNPTCMVCDNSFSDYENLWVYKCEKCRYYTHLDCAFLRGERSESGKSNTYYHDVLDA</sequence>
<dbReference type="EMBL" id="CM042041">
    <property type="protein sequence ID" value="KAI3711840.1"/>
    <property type="molecule type" value="Genomic_DNA"/>
</dbReference>
<proteinExistence type="predicted"/>
<organism evidence="1 2">
    <name type="scientific">Smallanthus sonchifolius</name>
    <dbReference type="NCBI Taxonomy" id="185202"/>
    <lineage>
        <taxon>Eukaryota</taxon>
        <taxon>Viridiplantae</taxon>
        <taxon>Streptophyta</taxon>
        <taxon>Embryophyta</taxon>
        <taxon>Tracheophyta</taxon>
        <taxon>Spermatophyta</taxon>
        <taxon>Magnoliopsida</taxon>
        <taxon>eudicotyledons</taxon>
        <taxon>Gunneridae</taxon>
        <taxon>Pentapetalae</taxon>
        <taxon>asterids</taxon>
        <taxon>campanulids</taxon>
        <taxon>Asterales</taxon>
        <taxon>Asteraceae</taxon>
        <taxon>Asteroideae</taxon>
        <taxon>Heliantheae alliance</taxon>
        <taxon>Millerieae</taxon>
        <taxon>Smallanthus</taxon>
    </lineage>
</organism>
<evidence type="ECO:0000313" key="2">
    <source>
        <dbReference type="Proteomes" id="UP001056120"/>
    </source>
</evidence>
<evidence type="ECO:0000313" key="1">
    <source>
        <dbReference type="EMBL" id="KAI3711840.1"/>
    </source>
</evidence>
<dbReference type="Proteomes" id="UP001056120">
    <property type="component" value="Linkage Group LG24"/>
</dbReference>
<gene>
    <name evidence="1" type="ORF">L1987_70388</name>
</gene>
<comment type="caution">
    <text evidence="1">The sequence shown here is derived from an EMBL/GenBank/DDBJ whole genome shotgun (WGS) entry which is preliminary data.</text>
</comment>
<reference evidence="1 2" key="2">
    <citation type="journal article" date="2022" name="Mol. Ecol. Resour.">
        <title>The genomes of chicory, endive, great burdock and yacon provide insights into Asteraceae paleo-polyploidization history and plant inulin production.</title>
        <authorList>
            <person name="Fan W."/>
            <person name="Wang S."/>
            <person name="Wang H."/>
            <person name="Wang A."/>
            <person name="Jiang F."/>
            <person name="Liu H."/>
            <person name="Zhao H."/>
            <person name="Xu D."/>
            <person name="Zhang Y."/>
        </authorList>
    </citation>
    <scope>NUCLEOTIDE SEQUENCE [LARGE SCALE GENOMIC DNA]</scope>
    <source>
        <strain evidence="2">cv. Yunnan</strain>
        <tissue evidence="1">Leaves</tissue>
    </source>
</reference>
<reference evidence="2" key="1">
    <citation type="journal article" date="2022" name="Mol. Ecol. Resour.">
        <title>The genomes of chicory, endive, great burdock and yacon provide insights into Asteraceae palaeo-polyploidization history and plant inulin production.</title>
        <authorList>
            <person name="Fan W."/>
            <person name="Wang S."/>
            <person name="Wang H."/>
            <person name="Wang A."/>
            <person name="Jiang F."/>
            <person name="Liu H."/>
            <person name="Zhao H."/>
            <person name="Xu D."/>
            <person name="Zhang Y."/>
        </authorList>
    </citation>
    <scope>NUCLEOTIDE SEQUENCE [LARGE SCALE GENOMIC DNA]</scope>
    <source>
        <strain evidence="2">cv. Yunnan</strain>
    </source>
</reference>